<name>A0AAU8J3M5_9ACTN</name>
<accession>A0AAU8J3M5</accession>
<dbReference type="RefSeq" id="WP_353946512.1">
    <property type="nucleotide sequence ID" value="NZ_CP159534.1"/>
</dbReference>
<organism evidence="1">
    <name type="scientific">Streptomyces tabacisoli</name>
    <dbReference type="NCBI Taxonomy" id="3156398"/>
    <lineage>
        <taxon>Bacteria</taxon>
        <taxon>Bacillati</taxon>
        <taxon>Actinomycetota</taxon>
        <taxon>Actinomycetes</taxon>
        <taxon>Kitasatosporales</taxon>
        <taxon>Streptomycetaceae</taxon>
        <taxon>Streptomyces</taxon>
    </lineage>
</organism>
<gene>
    <name evidence="1" type="ORF">ABII15_36185</name>
</gene>
<proteinExistence type="predicted"/>
<dbReference type="AlphaFoldDB" id="A0AAU8J3M5"/>
<protein>
    <recommendedName>
        <fullName evidence="2">tRNA-guanine(15) transglycosylase-like domain-containing protein</fullName>
    </recommendedName>
</protein>
<evidence type="ECO:0000313" key="1">
    <source>
        <dbReference type="EMBL" id="XCJ75078.1"/>
    </source>
</evidence>
<reference evidence="1" key="1">
    <citation type="submission" date="2024-06" db="EMBL/GenBank/DDBJ databases">
        <title>Streptomyces sp. strain HUAS MG91 genome sequences.</title>
        <authorList>
            <person name="Mo P."/>
        </authorList>
    </citation>
    <scope>NUCLEOTIDE SEQUENCE</scope>
    <source>
        <strain evidence="1">HUAS MG91</strain>
    </source>
</reference>
<sequence>MTGHLGDHLRTPPPVWDVLQDKILVHTRTSDGVRADLARMGKTHDGLTLCAKDAIQIARSFNAHSAGEPLQLVDPEAYEEYATIEEPFRPDHICEPGQLSFLDDEDAGKIQGLLDAQLRSGAAAALTPTRYIKAGKRDIVAAVVDVAGELDVERTILAVPLDHGWLRSDEDIDWLIEELSQLPHIKAITLGAIYNPLQLKGTATALRKLIRGLERVALIRTDLAGLDAYAHGALFASIGMQTPLRRIRTPGATPSKNRERRAVTTTVLHPQLLRYFNADTLHDLYGDTEPPACECAECQGESLTRSQHENRAHQEAANRHNIATWLPWAQELQRAAPGQARYAAWQELCWNAVEAHRTLREKLSAPGELEVPRWLSEWIQEPGQNLPAH</sequence>
<dbReference type="EMBL" id="CP159534">
    <property type="protein sequence ID" value="XCJ75078.1"/>
    <property type="molecule type" value="Genomic_DNA"/>
</dbReference>
<dbReference type="KEGG" id="stac:ABII15_36185"/>
<evidence type="ECO:0008006" key="2">
    <source>
        <dbReference type="Google" id="ProtNLM"/>
    </source>
</evidence>